<dbReference type="RefSeq" id="WP_184304213.1">
    <property type="nucleotide sequence ID" value="NZ_JACHLP010000012.1"/>
</dbReference>
<evidence type="ECO:0000313" key="3">
    <source>
        <dbReference type="EMBL" id="MBB4845869.1"/>
    </source>
</evidence>
<evidence type="ECO:0000313" key="4">
    <source>
        <dbReference type="Proteomes" id="UP000562027"/>
    </source>
</evidence>
<protein>
    <recommendedName>
        <fullName evidence="2">Ice-binding protein C-terminal domain-containing protein</fullName>
    </recommendedName>
</protein>
<organism evidence="3 4">
    <name type="scientific">Roseateles oligotrophus</name>
    <dbReference type="NCBI Taxonomy" id="1769250"/>
    <lineage>
        <taxon>Bacteria</taxon>
        <taxon>Pseudomonadati</taxon>
        <taxon>Pseudomonadota</taxon>
        <taxon>Betaproteobacteria</taxon>
        <taxon>Burkholderiales</taxon>
        <taxon>Sphaerotilaceae</taxon>
        <taxon>Roseateles</taxon>
    </lineage>
</organism>
<dbReference type="InterPro" id="IPR013424">
    <property type="entry name" value="Ice-binding_C"/>
</dbReference>
<feature type="domain" description="Ice-binding protein C-terminal" evidence="2">
    <location>
        <begin position="1027"/>
        <end position="1051"/>
    </location>
</feature>
<name>A0A840LIR4_9BURK</name>
<keyword evidence="4" id="KW-1185">Reference proteome</keyword>
<proteinExistence type="predicted"/>
<dbReference type="NCBIfam" id="TIGR02595">
    <property type="entry name" value="PEP_CTERM"/>
    <property type="match status" value="1"/>
</dbReference>
<dbReference type="Pfam" id="PF07589">
    <property type="entry name" value="PEP-CTERM"/>
    <property type="match status" value="1"/>
</dbReference>
<gene>
    <name evidence="3" type="ORF">HNP55_004423</name>
</gene>
<evidence type="ECO:0000256" key="1">
    <source>
        <dbReference type="SAM" id="SignalP"/>
    </source>
</evidence>
<dbReference type="Proteomes" id="UP000562027">
    <property type="component" value="Unassembled WGS sequence"/>
</dbReference>
<accession>A0A840LIR4</accession>
<feature type="chain" id="PRO_5032823869" description="Ice-binding protein C-terminal domain-containing protein" evidence="1">
    <location>
        <begin position="35"/>
        <end position="1056"/>
    </location>
</feature>
<feature type="signal peptide" evidence="1">
    <location>
        <begin position="1"/>
        <end position="34"/>
    </location>
</feature>
<dbReference type="EMBL" id="JACHLP010000012">
    <property type="protein sequence ID" value="MBB4845869.1"/>
    <property type="molecule type" value="Genomic_DNA"/>
</dbReference>
<reference evidence="3 4" key="1">
    <citation type="submission" date="2020-08" db="EMBL/GenBank/DDBJ databases">
        <title>Functional genomics of gut bacteria from endangered species of beetles.</title>
        <authorList>
            <person name="Carlos-Shanley C."/>
        </authorList>
    </citation>
    <scope>NUCLEOTIDE SEQUENCE [LARGE SCALE GENOMIC DNA]</scope>
    <source>
        <strain evidence="3 4">S00239</strain>
    </source>
</reference>
<dbReference type="AlphaFoldDB" id="A0A840LIR4"/>
<keyword evidence="1" id="KW-0732">Signal</keyword>
<evidence type="ECO:0000259" key="2">
    <source>
        <dbReference type="Pfam" id="PF07589"/>
    </source>
</evidence>
<sequence length="1056" mass="105600">MNAHTAARPSPLQRAIQIALVGSAALLAQPSAQALEAVWLGGTGNWENDLAWSTLAAPNDSLIDVLVGNSGPNTPSLLTLASTRSIGRLTINSGDKLSIASGAALYLYGGVINNSGRLDLAGGSSGYATLYLGADTTFSGSGQTILSSSNSGYSGYLRNNGHTLTIAADHTVRGNGYLGDGSGGIVNKGLVMAEGSSPLYIQMGSSSGQTFDNSHGVVQIADGAALNLSGTLSGGSIRSQGLAKLGGGSFEATVLTGNFSSSGSTNIKNLTIANSFTVAGGTSLYTSGTITNQGSLNLTGGNSGYSYVYLGADTTLSGSGQTILSSSNSGYSGYLSNNGHTLTIASDHTVRGNGYLGDGSGGIVNKGLVMAEGSSPLYIQMGSSSGQTFDNSHGVVQIADGAALNLSGTLSGGSIRSQGLAKLGGGSFEAAVLTGNFSSSGYTNIKNLTIANSFTVAGGTSLYTSGTITNQGSLNLTGGNSGYSYVYLGADTTLSGSGQTILSSSNSGYSGYLSNNGHTLTIAADHTVRGNSYLGDGSGGIVNKGLVMAEGSSPLYIQMGSGSGQTFDNSHGVVQIADGAALNLSGILSGGRLEGTGSANLHGGSYQDLSLAGSLQVKSGNSATVSGAINNVGTLNLSGGNSGYSYVYLGADTTLSGSGQTILSSSNSGYSGYLSNNGHTLTIAADHTVRGAGYLGDGSGGIVNKGLVMAEGSSPLYIQVGSSSGRTFDNSHGVVQIADGAALNLSGTLSDGSIQGLGLAKLGGGSLEAAVLTGNFSSSGSINIKNLTIANSFTVASGTSLYTSGTITNQGSLNLTGGNSGYSYVYLGADTTLSGSGQTILSSSSSGYSGYIRNNGHMLTIAADHAVRGVGYLGDGSGTIVNQGLISADAGTLYVQGTQFDNSQGRLHIGSDAQMTVYSPLTLADPSLLAFDIAALSKPASPLQGLQAGSVHGRLNLSGNAVYDGQVKLDFSDYQAQLGDHFTLINTSGSFSGGFDSAWGVGNGLNYGLTIQYGAHDVSFTVSSISAVPEPSSWALLLAGLGLLAYVGRRRLPTRA</sequence>
<comment type="caution">
    <text evidence="3">The sequence shown here is derived from an EMBL/GenBank/DDBJ whole genome shotgun (WGS) entry which is preliminary data.</text>
</comment>